<evidence type="ECO:0000256" key="2">
    <source>
        <dbReference type="ARBA" id="ARBA00009554"/>
    </source>
</evidence>
<reference evidence="5 6" key="1">
    <citation type="submission" date="2016-10" db="EMBL/GenBank/DDBJ databases">
        <authorList>
            <person name="de Groot N.N."/>
        </authorList>
    </citation>
    <scope>NUCLEOTIDE SEQUENCE [LARGE SCALE GENOMIC DNA]</scope>
    <source>
        <strain evidence="5 6">CBS 141442</strain>
    </source>
</reference>
<evidence type="ECO:0000313" key="6">
    <source>
        <dbReference type="Proteomes" id="UP000182334"/>
    </source>
</evidence>
<sequence>MLRHEPLFRRFNYRLFLSLREVRTCSEYLEYCRVNQLPVDSAIFRGTLYEFFTKEKLESIMNCRKMVRVGGAGDHGVDLIGNWNLSEYDVDETAKLTSRLLLLKSKPGGSSQPLLNLEDDIIALVQCKNYASRIKASTIRELAGIYEYHVKTKLDTMRVFFFLVSPYPLTKQAQVQMDTSKVPIVHIKLLAMNLDDIAIGNVENTELETSEEKYQIERWSKGSFKAAYMNKTAAKLLTGLNVQRKYALMIDK</sequence>
<evidence type="ECO:0000256" key="4">
    <source>
        <dbReference type="ARBA" id="ARBA00023128"/>
    </source>
</evidence>
<dbReference type="EMBL" id="LT635756">
    <property type="protein sequence ID" value="SGZ47292.1"/>
    <property type="molecule type" value="Genomic_DNA"/>
</dbReference>
<dbReference type="Pfam" id="PF10356">
    <property type="entry name" value="RRG7"/>
    <property type="match status" value="1"/>
</dbReference>
<dbReference type="InterPro" id="IPR018828">
    <property type="entry name" value="RRG7"/>
</dbReference>
<protein>
    <recommendedName>
        <fullName evidence="3">Required for respiratory growth protein 7, mitochondrial</fullName>
    </recommendedName>
</protein>
<comment type="similarity">
    <text evidence="2">Belongs to the RRG7 family.</text>
</comment>
<dbReference type="PANTHER" id="PTHR28133:SF1">
    <property type="entry name" value="REQUIRED FOR RESPIRATORY GROWTH PROTEIN 7, MITOCHONDRIAL"/>
    <property type="match status" value="1"/>
</dbReference>
<dbReference type="Proteomes" id="UP000182334">
    <property type="component" value="Chromosome I"/>
</dbReference>
<evidence type="ECO:0000256" key="1">
    <source>
        <dbReference type="ARBA" id="ARBA00004173"/>
    </source>
</evidence>
<evidence type="ECO:0000256" key="3">
    <source>
        <dbReference type="ARBA" id="ARBA00014638"/>
    </source>
</evidence>
<dbReference type="AlphaFoldDB" id="A0A1L0FT14"/>
<dbReference type="OrthoDB" id="20734at2759"/>
<keyword evidence="4" id="KW-0496">Mitochondrion</keyword>
<gene>
    <name evidence="5" type="ORF">SAMEA4029010_CIC11G00000000894</name>
</gene>
<keyword evidence="6" id="KW-1185">Reference proteome</keyword>
<evidence type="ECO:0000313" key="5">
    <source>
        <dbReference type="EMBL" id="SGZ47292.1"/>
    </source>
</evidence>
<dbReference type="PANTHER" id="PTHR28133">
    <property type="entry name" value="REQUIRED FOR RESPIRATORY GROWTH PROTEIN 7, MITOCHONDRIAL"/>
    <property type="match status" value="1"/>
</dbReference>
<proteinExistence type="inferred from homology"/>
<accession>A0A1L0FT14</accession>
<name>A0A1L0FT14_9ASCO</name>
<organism evidence="5 6">
    <name type="scientific">Sungouiella intermedia</name>
    <dbReference type="NCBI Taxonomy" id="45354"/>
    <lineage>
        <taxon>Eukaryota</taxon>
        <taxon>Fungi</taxon>
        <taxon>Dikarya</taxon>
        <taxon>Ascomycota</taxon>
        <taxon>Saccharomycotina</taxon>
        <taxon>Pichiomycetes</taxon>
        <taxon>Metschnikowiaceae</taxon>
        <taxon>Sungouiella</taxon>
    </lineage>
</organism>
<comment type="subcellular location">
    <subcellularLocation>
        <location evidence="1">Mitochondrion</location>
    </subcellularLocation>
</comment>
<dbReference type="GO" id="GO:0005739">
    <property type="term" value="C:mitochondrion"/>
    <property type="evidence" value="ECO:0007669"/>
    <property type="project" value="UniProtKB-SubCell"/>
</dbReference>